<dbReference type="Proteomes" id="UP000054018">
    <property type="component" value="Unassembled WGS sequence"/>
</dbReference>
<evidence type="ECO:0000313" key="2">
    <source>
        <dbReference type="Proteomes" id="UP000054018"/>
    </source>
</evidence>
<keyword evidence="2" id="KW-1185">Reference proteome</keyword>
<dbReference type="HOGENOM" id="CLU_2334479_0_0_1"/>
<evidence type="ECO:0000313" key="1">
    <source>
        <dbReference type="EMBL" id="KIK29793.1"/>
    </source>
</evidence>
<reference evidence="1 2" key="1">
    <citation type="submission" date="2014-04" db="EMBL/GenBank/DDBJ databases">
        <authorList>
            <consortium name="DOE Joint Genome Institute"/>
            <person name="Kuo A."/>
            <person name="Kohler A."/>
            <person name="Costa M.D."/>
            <person name="Nagy L.G."/>
            <person name="Floudas D."/>
            <person name="Copeland A."/>
            <person name="Barry K.W."/>
            <person name="Cichocki N."/>
            <person name="Veneault-Fourrey C."/>
            <person name="LaButti K."/>
            <person name="Lindquist E.A."/>
            <person name="Lipzen A."/>
            <person name="Lundell T."/>
            <person name="Morin E."/>
            <person name="Murat C."/>
            <person name="Sun H."/>
            <person name="Tunlid A."/>
            <person name="Henrissat B."/>
            <person name="Grigoriev I.V."/>
            <person name="Hibbett D.S."/>
            <person name="Martin F."/>
            <person name="Nordberg H.P."/>
            <person name="Cantor M.N."/>
            <person name="Hua S.X."/>
        </authorList>
    </citation>
    <scope>NUCLEOTIDE SEQUENCE [LARGE SCALE GENOMIC DNA]</scope>
    <source>
        <strain evidence="1 2">441</strain>
    </source>
</reference>
<dbReference type="AlphaFoldDB" id="A0A0D0ACH1"/>
<dbReference type="EMBL" id="KN833688">
    <property type="protein sequence ID" value="KIK29793.1"/>
    <property type="molecule type" value="Genomic_DNA"/>
</dbReference>
<organism evidence="1 2">
    <name type="scientific">Pisolithus microcarpus 441</name>
    <dbReference type="NCBI Taxonomy" id="765257"/>
    <lineage>
        <taxon>Eukaryota</taxon>
        <taxon>Fungi</taxon>
        <taxon>Dikarya</taxon>
        <taxon>Basidiomycota</taxon>
        <taxon>Agaricomycotina</taxon>
        <taxon>Agaricomycetes</taxon>
        <taxon>Agaricomycetidae</taxon>
        <taxon>Boletales</taxon>
        <taxon>Sclerodermatineae</taxon>
        <taxon>Pisolithaceae</taxon>
        <taxon>Pisolithus</taxon>
    </lineage>
</organism>
<reference evidence="2" key="2">
    <citation type="submission" date="2015-01" db="EMBL/GenBank/DDBJ databases">
        <title>Evolutionary Origins and Diversification of the Mycorrhizal Mutualists.</title>
        <authorList>
            <consortium name="DOE Joint Genome Institute"/>
            <consortium name="Mycorrhizal Genomics Consortium"/>
            <person name="Kohler A."/>
            <person name="Kuo A."/>
            <person name="Nagy L.G."/>
            <person name="Floudas D."/>
            <person name="Copeland A."/>
            <person name="Barry K.W."/>
            <person name="Cichocki N."/>
            <person name="Veneault-Fourrey C."/>
            <person name="LaButti K."/>
            <person name="Lindquist E.A."/>
            <person name="Lipzen A."/>
            <person name="Lundell T."/>
            <person name="Morin E."/>
            <person name="Murat C."/>
            <person name="Riley R."/>
            <person name="Ohm R."/>
            <person name="Sun H."/>
            <person name="Tunlid A."/>
            <person name="Henrissat B."/>
            <person name="Grigoriev I.V."/>
            <person name="Hibbett D.S."/>
            <person name="Martin F."/>
        </authorList>
    </citation>
    <scope>NUCLEOTIDE SEQUENCE [LARGE SCALE GENOMIC DNA]</scope>
    <source>
        <strain evidence="2">441</strain>
    </source>
</reference>
<protein>
    <submittedName>
        <fullName evidence="1">Uncharacterized protein</fullName>
    </submittedName>
</protein>
<gene>
    <name evidence="1" type="ORF">PISMIDRAFT_671745</name>
</gene>
<name>A0A0D0ACH1_9AGAM</name>
<sequence>MATSQKERMTLLTVPHPSAMHLLRNAVDSKDGDPETRLTGMGCKMCKLLRIWKGYEHNRARTVGVYYRVLYVTPPGASKFLLYRIINTKTSNSGDARA</sequence>
<accession>A0A0D0ACH1</accession>
<proteinExistence type="predicted"/>